<evidence type="ECO:0000256" key="1">
    <source>
        <dbReference type="ARBA" id="ARBA00022598"/>
    </source>
</evidence>
<dbReference type="OrthoDB" id="3633556at2759"/>
<keyword evidence="2" id="KW-0276">Fatty acid metabolism</keyword>
<dbReference type="Proteomes" id="UP000198406">
    <property type="component" value="Unassembled WGS sequence"/>
</dbReference>
<comment type="caution">
    <text evidence="5">The sequence shown here is derived from an EMBL/GenBank/DDBJ whole genome shotgun (WGS) entry which is preliminary data.</text>
</comment>
<name>A0A1Z5J6E1_FISSO</name>
<dbReference type="EMBL" id="BDSP01000007">
    <property type="protein sequence ID" value="GAX09496.1"/>
    <property type="molecule type" value="Genomic_DNA"/>
</dbReference>
<reference evidence="5 6" key="1">
    <citation type="journal article" date="2015" name="Plant Cell">
        <title>Oil accumulation by the oleaginous diatom Fistulifera solaris as revealed by the genome and transcriptome.</title>
        <authorList>
            <person name="Tanaka T."/>
            <person name="Maeda Y."/>
            <person name="Veluchamy A."/>
            <person name="Tanaka M."/>
            <person name="Abida H."/>
            <person name="Marechal E."/>
            <person name="Bowler C."/>
            <person name="Muto M."/>
            <person name="Sunaga Y."/>
            <person name="Tanaka M."/>
            <person name="Yoshino T."/>
            <person name="Taniguchi T."/>
            <person name="Fukuda Y."/>
            <person name="Nemoto M."/>
            <person name="Matsumoto M."/>
            <person name="Wong P.S."/>
            <person name="Aburatani S."/>
            <person name="Fujibuchi W."/>
        </authorList>
    </citation>
    <scope>NUCLEOTIDE SEQUENCE [LARGE SCALE GENOMIC DNA]</scope>
    <source>
        <strain evidence="5 6">JPCC DA0580</strain>
    </source>
</reference>
<evidence type="ECO:0000259" key="4">
    <source>
        <dbReference type="Pfam" id="PF00501"/>
    </source>
</evidence>
<dbReference type="InterPro" id="IPR020845">
    <property type="entry name" value="AMP-binding_CS"/>
</dbReference>
<dbReference type="InterPro" id="IPR000873">
    <property type="entry name" value="AMP-dep_synth/lig_dom"/>
</dbReference>
<dbReference type="SUPFAM" id="SSF56801">
    <property type="entry name" value="Acetyl-CoA synthetase-like"/>
    <property type="match status" value="1"/>
</dbReference>
<evidence type="ECO:0000256" key="3">
    <source>
        <dbReference type="ARBA" id="ARBA00023098"/>
    </source>
</evidence>
<keyword evidence="1 5" id="KW-0436">Ligase</keyword>
<keyword evidence="3" id="KW-0443">Lipid metabolism</keyword>
<dbReference type="InParanoid" id="A0A1Z5J6E1"/>
<dbReference type="Pfam" id="PF00501">
    <property type="entry name" value="AMP-binding"/>
    <property type="match status" value="1"/>
</dbReference>
<dbReference type="EC" id="6.2.1.3" evidence="5"/>
<feature type="domain" description="AMP-dependent synthetase/ligase" evidence="4">
    <location>
        <begin position="36"/>
        <end position="469"/>
    </location>
</feature>
<dbReference type="PROSITE" id="PS00455">
    <property type="entry name" value="AMP_BINDING"/>
    <property type="match status" value="1"/>
</dbReference>
<dbReference type="Pfam" id="PF23562">
    <property type="entry name" value="AMP-binding_C_3"/>
    <property type="match status" value="1"/>
</dbReference>
<dbReference type="PANTHER" id="PTHR43272:SF32">
    <property type="entry name" value="AMP-DEPENDENT SYNTHETASE_LIGASE DOMAIN-CONTAINING PROTEIN"/>
    <property type="match status" value="1"/>
</dbReference>
<dbReference type="PANTHER" id="PTHR43272">
    <property type="entry name" value="LONG-CHAIN-FATTY-ACID--COA LIGASE"/>
    <property type="match status" value="1"/>
</dbReference>
<evidence type="ECO:0000256" key="2">
    <source>
        <dbReference type="ARBA" id="ARBA00022832"/>
    </source>
</evidence>
<proteinExistence type="predicted"/>
<evidence type="ECO:0000313" key="6">
    <source>
        <dbReference type="Proteomes" id="UP000198406"/>
    </source>
</evidence>
<sequence>MSDLPLYTSDIRQEVRIRIGPGQASIPPMRVFDAFDRVVQTYGNEEALFQKRPRKGVPLTETPWTSWTWKQYRDQVNAFGKALLSIGFERFDTVNIIGFNSPEWFICNFGAMAAGGVASGIYTTNGPEACKYITDHSRARVVVVDSVSQLEKYDAISAGLPHLKVIVLYGSDSINRNTIGSVRIYHFDQFIQLGMEISDDRLKHRTGSWKPGETCELVYTSGTTGPPKSVMITHDNITWTARTMLKTARKGYLNKDDKLVSYLPLSHIAAQALDMFQPLFSGCKVYFAQPDALKGTLVDTLREVRPTVFFGVPRVWEKIYDRMQEVAKTVTGVTKIVSQWAKEEAAAYWRAASYEGQKQCSIIREFPLGYYSAQLLLRSVHQKLGLDQCNEFYVSAAPIDTKILQYFQSVDIPILEVFGQSESTGPHLSNQYSAFKVGTVGRPMLGTDTKIDQDTSELRLRGRNIFAGYMGMPQLTEEAFDDEGYLRTGDIATVDDDVHPSIPGQSGFYTITGRIKELIITAGGENIPPVLIETEIKHAMPAVSNVMVIGDKRKFLTVLISLHVELSSEGVPSNRLAGISLDTCKDIGSLAETTEQARDDPKWRLYFDNGLKHANEKATSQAQRVGKWFLIETDFSEKGGELTPTMKLKRSVAAEKYKDAIESMYASVIASPGN</sequence>
<dbReference type="GO" id="GO:0004467">
    <property type="term" value="F:long-chain fatty acid-CoA ligase activity"/>
    <property type="evidence" value="ECO:0007669"/>
    <property type="project" value="UniProtKB-EC"/>
</dbReference>
<protein>
    <submittedName>
        <fullName evidence="5">Long-chain-fatty-acid--CoA ligase ACSBG</fullName>
        <ecNumber evidence="5">6.2.1.3</ecNumber>
    </submittedName>
</protein>
<accession>A0A1Z5J6E1</accession>
<dbReference type="Gene3D" id="3.40.50.12780">
    <property type="entry name" value="N-terminal domain of ligase-like"/>
    <property type="match status" value="1"/>
</dbReference>
<evidence type="ECO:0000313" key="5">
    <source>
        <dbReference type="EMBL" id="GAX09496.1"/>
    </source>
</evidence>
<dbReference type="InterPro" id="IPR042099">
    <property type="entry name" value="ANL_N_sf"/>
</dbReference>
<dbReference type="GO" id="GO:0016020">
    <property type="term" value="C:membrane"/>
    <property type="evidence" value="ECO:0007669"/>
    <property type="project" value="TreeGrafter"/>
</dbReference>
<keyword evidence="6" id="KW-1185">Reference proteome</keyword>
<dbReference type="AlphaFoldDB" id="A0A1Z5J6E1"/>
<dbReference type="GO" id="GO:0005783">
    <property type="term" value="C:endoplasmic reticulum"/>
    <property type="evidence" value="ECO:0007669"/>
    <property type="project" value="TreeGrafter"/>
</dbReference>
<gene>
    <name evidence="5" type="ORF">FisN_6Lh119</name>
</gene>
<organism evidence="5 6">
    <name type="scientific">Fistulifera solaris</name>
    <name type="common">Oleaginous diatom</name>
    <dbReference type="NCBI Taxonomy" id="1519565"/>
    <lineage>
        <taxon>Eukaryota</taxon>
        <taxon>Sar</taxon>
        <taxon>Stramenopiles</taxon>
        <taxon>Ochrophyta</taxon>
        <taxon>Bacillariophyta</taxon>
        <taxon>Bacillariophyceae</taxon>
        <taxon>Bacillariophycidae</taxon>
        <taxon>Naviculales</taxon>
        <taxon>Naviculaceae</taxon>
        <taxon>Fistulifera</taxon>
    </lineage>
</organism>